<dbReference type="EMBL" id="CP015583">
    <property type="protein sequence ID" value="APT55925.1"/>
    <property type="molecule type" value="Genomic_DNA"/>
</dbReference>
<protein>
    <submittedName>
        <fullName evidence="2">Glucose-1-phosphate cytidylyltransferase</fullName>
    </submittedName>
</protein>
<dbReference type="NCBIfam" id="TIGR02623">
    <property type="entry name" value="G1P_cyt_trans"/>
    <property type="match status" value="1"/>
</dbReference>
<dbReference type="InterPro" id="IPR013446">
    <property type="entry name" value="G1P_cyt_trans-like"/>
</dbReference>
<dbReference type="KEGG" id="rgi:RGI145_01150"/>
<reference evidence="2 3" key="1">
    <citation type="submission" date="2016-05" db="EMBL/GenBank/DDBJ databases">
        <title>Complete Genome and Methylome Analysis of Psychrotrophic Bacterial Isolates from Antarctic Lake Untersee.</title>
        <authorList>
            <person name="Fomenkov A."/>
            <person name="Akimov V.N."/>
            <person name="Vasilyeva L.V."/>
            <person name="Andersen D."/>
            <person name="Vincze T."/>
            <person name="Roberts R.J."/>
        </authorList>
    </citation>
    <scope>NUCLEOTIDE SEQUENCE [LARGE SCALE GENOMIC DNA]</scope>
    <source>
        <strain evidence="2 3">U14-5</strain>
    </source>
</reference>
<sequence length="257" mass="28988">MVRKAVILSGGYGTRLMEETDTRPKPMVEVGGRPILWHIMKIYAAAGITEFVIPLGYKGHMIKQYFADYYLHASDLTVDLTSGTTTMLRHTAEPWKITLVDTGIETMTGGRLRRVREHLEGESFCMTYGDGVTDLDVRQAIAFHEAHGRHATVTAVPPPARFGSLELDGDRVTQFREKPLGDNNLINGGFFVLGPQVFRYLDGDSSVFERSPMEGLARDGELMAYKHMGFWYSMDTLKDKKHLEELWASGEAPWKVW</sequence>
<dbReference type="InterPro" id="IPR029044">
    <property type="entry name" value="Nucleotide-diphossugar_trans"/>
</dbReference>
<dbReference type="CDD" id="cd02524">
    <property type="entry name" value="G1P_cytidylyltransferase"/>
    <property type="match status" value="1"/>
</dbReference>
<dbReference type="Pfam" id="PF00483">
    <property type="entry name" value="NTP_transferase"/>
    <property type="match status" value="1"/>
</dbReference>
<feature type="domain" description="Nucleotidyl transferase" evidence="1">
    <location>
        <begin position="4"/>
        <end position="201"/>
    </location>
</feature>
<accession>A0A1L7AAU8</accession>
<keyword evidence="2" id="KW-0548">Nucleotidyltransferase</keyword>
<dbReference type="SUPFAM" id="SSF53448">
    <property type="entry name" value="Nucleotide-diphospho-sugar transferases"/>
    <property type="match status" value="1"/>
</dbReference>
<dbReference type="PANTHER" id="PTHR47183:SF1">
    <property type="entry name" value="GLUCOSE-1-PHOSPHATE CYTIDYLYLTRANSFERASE"/>
    <property type="match status" value="1"/>
</dbReference>
<dbReference type="STRING" id="257708.RGI145_01150"/>
<organism evidence="2 3">
    <name type="scientific">Roseomonas gilardii</name>
    <dbReference type="NCBI Taxonomy" id="257708"/>
    <lineage>
        <taxon>Bacteria</taxon>
        <taxon>Pseudomonadati</taxon>
        <taxon>Pseudomonadota</taxon>
        <taxon>Alphaproteobacteria</taxon>
        <taxon>Acetobacterales</taxon>
        <taxon>Roseomonadaceae</taxon>
        <taxon>Roseomonas</taxon>
    </lineage>
</organism>
<dbReference type="AlphaFoldDB" id="A0A1L7AAU8"/>
<gene>
    <name evidence="2" type="ORF">RGI145_01150</name>
</gene>
<keyword evidence="2" id="KW-0808">Transferase</keyword>
<dbReference type="eggNOG" id="COG1208">
    <property type="taxonomic scope" value="Bacteria"/>
</dbReference>
<dbReference type="PANTHER" id="PTHR47183">
    <property type="entry name" value="GLUCOSE-1-PHOSPHATE CYTIDYLYLTRANSFERASE-RELATED"/>
    <property type="match status" value="1"/>
</dbReference>
<proteinExistence type="predicted"/>
<evidence type="ECO:0000259" key="1">
    <source>
        <dbReference type="Pfam" id="PF00483"/>
    </source>
</evidence>
<dbReference type="GO" id="GO:0047343">
    <property type="term" value="F:glucose-1-phosphate cytidylyltransferase activity"/>
    <property type="evidence" value="ECO:0007669"/>
    <property type="project" value="InterPro"/>
</dbReference>
<dbReference type="Proteomes" id="UP000185494">
    <property type="component" value="Chromosome 1"/>
</dbReference>
<dbReference type="Gene3D" id="3.90.550.10">
    <property type="entry name" value="Spore Coat Polysaccharide Biosynthesis Protein SpsA, Chain A"/>
    <property type="match status" value="1"/>
</dbReference>
<evidence type="ECO:0000313" key="2">
    <source>
        <dbReference type="EMBL" id="APT55925.1"/>
    </source>
</evidence>
<evidence type="ECO:0000313" key="3">
    <source>
        <dbReference type="Proteomes" id="UP000185494"/>
    </source>
</evidence>
<dbReference type="RefSeq" id="WP_075796889.1">
    <property type="nucleotide sequence ID" value="NZ_CP015583.1"/>
</dbReference>
<dbReference type="InterPro" id="IPR005835">
    <property type="entry name" value="NTP_transferase_dom"/>
</dbReference>
<dbReference type="InterPro" id="IPR046981">
    <property type="entry name" value="G1P_cyt_trans"/>
</dbReference>
<name>A0A1L7AAU8_9PROT</name>
<dbReference type="GO" id="GO:0009243">
    <property type="term" value="P:O antigen biosynthetic process"/>
    <property type="evidence" value="ECO:0007669"/>
    <property type="project" value="InterPro"/>
</dbReference>